<dbReference type="Pfam" id="PF19404">
    <property type="entry name" value="DUF5977"/>
    <property type="match status" value="1"/>
</dbReference>
<dbReference type="Proteomes" id="UP001232063">
    <property type="component" value="Unassembled WGS sequence"/>
</dbReference>
<dbReference type="RefSeq" id="WP_314510190.1">
    <property type="nucleotide sequence ID" value="NZ_JASJOU010000002.1"/>
</dbReference>
<protein>
    <submittedName>
        <fullName evidence="2">DUF5977 domain-containing protein</fullName>
    </submittedName>
</protein>
<name>A0AAE3QYX0_9BACT</name>
<accession>A0AAE3QYX0</accession>
<comment type="caution">
    <text evidence="2">The sequence shown here is derived from an EMBL/GenBank/DDBJ whole genome shotgun (WGS) entry which is preliminary data.</text>
</comment>
<dbReference type="EMBL" id="JASJOU010000002">
    <property type="protein sequence ID" value="MDJ1500666.1"/>
    <property type="molecule type" value="Genomic_DNA"/>
</dbReference>
<evidence type="ECO:0000313" key="3">
    <source>
        <dbReference type="Proteomes" id="UP001232063"/>
    </source>
</evidence>
<sequence>MITLTKEPQYLSAAFNKVEFGFTDTGYTVGDLYFCDIYQLSGKDLKQSSNQVSLTGSSYIDTLIKNGSGDGKVSFDVSLILQSMLDNPEIPITSGHSNNYIGYFIKAGTVSYTSGNTQIKTIQYQSKAKFATRSALPMEDYNFGLWHVNYVNGNRKFLSNSPDTIEMADDEEFILSVIIPKNNLSASTINLKADIYRITGFTQTNITVKTYQIATGGTYEFRIKPSTLFTGSTDIDRFAVWLDTADPIVYGCTLPNAPNYNDVATIDDGTCQMPDIDFQVAYSGYTIISGSVIERKFVISDLIGGEEGFGYEFSTNGINYIPIQSTGKTFSYYSGGSITFYIKRNQTVVSKTVQSPYFSAYAQSGFTRNDCTSGYTGTSINYTVPFAKYNSLISQQAANQLALAEIATSGQTTANLSGTCVSTIGTIRASIRYANISITFPDQYGGTYSTADVWLDVTMYGTAYNPGGTITFNLEEINDGASYSFTETPTIASSLLAAAYVLEDSRYDSNGNEWYRHTNNYIIKPGTGYII</sequence>
<dbReference type="InterPro" id="IPR046020">
    <property type="entry name" value="DUF5977"/>
</dbReference>
<organism evidence="2 3">
    <name type="scientific">Xanthocytophaga agilis</name>
    <dbReference type="NCBI Taxonomy" id="3048010"/>
    <lineage>
        <taxon>Bacteria</taxon>
        <taxon>Pseudomonadati</taxon>
        <taxon>Bacteroidota</taxon>
        <taxon>Cytophagia</taxon>
        <taxon>Cytophagales</taxon>
        <taxon>Rhodocytophagaceae</taxon>
        <taxon>Xanthocytophaga</taxon>
    </lineage>
</organism>
<feature type="domain" description="DUF5977" evidence="1">
    <location>
        <begin position="357"/>
        <end position="421"/>
    </location>
</feature>
<gene>
    <name evidence="2" type="ORF">QNI22_08415</name>
</gene>
<proteinExistence type="predicted"/>
<evidence type="ECO:0000313" key="2">
    <source>
        <dbReference type="EMBL" id="MDJ1500666.1"/>
    </source>
</evidence>
<reference evidence="2" key="1">
    <citation type="submission" date="2023-05" db="EMBL/GenBank/DDBJ databases">
        <authorList>
            <person name="Zhang X."/>
        </authorList>
    </citation>
    <scope>NUCLEOTIDE SEQUENCE</scope>
    <source>
        <strain evidence="2">BD1B2-1</strain>
    </source>
</reference>
<evidence type="ECO:0000259" key="1">
    <source>
        <dbReference type="Pfam" id="PF19404"/>
    </source>
</evidence>
<dbReference type="AlphaFoldDB" id="A0AAE3QYX0"/>
<keyword evidence="3" id="KW-1185">Reference proteome</keyword>